<organism evidence="3 4">
    <name type="scientific">Pseudomonas fontis</name>
    <dbReference type="NCBI Taxonomy" id="2942633"/>
    <lineage>
        <taxon>Bacteria</taxon>
        <taxon>Pseudomonadati</taxon>
        <taxon>Pseudomonadota</taxon>
        <taxon>Gammaproteobacteria</taxon>
        <taxon>Pseudomonadales</taxon>
        <taxon>Pseudomonadaceae</taxon>
        <taxon>Pseudomonas</taxon>
    </lineage>
</organism>
<dbReference type="RefSeq" id="WP_273908993.1">
    <property type="nucleotide sequence ID" value="NZ_JAMDGX010000003.1"/>
</dbReference>
<evidence type="ECO:0000313" key="4">
    <source>
        <dbReference type="Proteomes" id="UP001148203"/>
    </source>
</evidence>
<evidence type="ECO:0000256" key="1">
    <source>
        <dbReference type="SAM" id="Coils"/>
    </source>
</evidence>
<feature type="region of interest" description="Disordered" evidence="2">
    <location>
        <begin position="103"/>
        <end position="181"/>
    </location>
</feature>
<keyword evidence="1" id="KW-0175">Coiled coil</keyword>
<dbReference type="EMBL" id="JAMDGY010000020">
    <property type="protein sequence ID" value="MDD0990552.1"/>
    <property type="molecule type" value="Genomic_DNA"/>
</dbReference>
<proteinExistence type="predicted"/>
<reference evidence="3 4" key="1">
    <citation type="submission" date="2022-05" db="EMBL/GenBank/DDBJ databases">
        <title>Novel Pseudomonas spp. Isolated from a Rainbow Trout Aquaculture Facility.</title>
        <authorList>
            <person name="Testerman T."/>
            <person name="Graf J."/>
        </authorList>
    </citation>
    <scope>NUCLEOTIDE SEQUENCE [LARGE SCALE GENOMIC DNA]</scope>
    <source>
        <strain evidence="3 4">ID681</strain>
    </source>
</reference>
<sequence>MFKRPEDLIAEQQEAEEMAAELEAWLAKEEATEQKNRRGAGYRLLNPVRVQIALLMQRGKTVKDIHRALDEALGIKVDLKTVRKFMVENMPEEYASYLGANKRGKKENRVYQDGSKPAHEELTASPTPAEQEQIDRHLKVKTSPVQRVKTAEISAKKPPLTAGDLRAMTGQLDPEKYRTDD</sequence>
<gene>
    <name evidence="3" type="ORF">M5G11_08360</name>
</gene>
<feature type="coiled-coil region" evidence="1">
    <location>
        <begin position="8"/>
        <end position="35"/>
    </location>
</feature>
<comment type="caution">
    <text evidence="3">The sequence shown here is derived from an EMBL/GenBank/DDBJ whole genome shotgun (WGS) entry which is preliminary data.</text>
</comment>
<protein>
    <submittedName>
        <fullName evidence="3">Uncharacterized protein</fullName>
    </submittedName>
</protein>
<name>A0ABT5NQY0_9PSED</name>
<evidence type="ECO:0000256" key="2">
    <source>
        <dbReference type="SAM" id="MobiDB-lite"/>
    </source>
</evidence>
<evidence type="ECO:0000313" key="3">
    <source>
        <dbReference type="EMBL" id="MDD0990552.1"/>
    </source>
</evidence>
<keyword evidence="4" id="KW-1185">Reference proteome</keyword>
<accession>A0ABT5NQY0</accession>
<dbReference type="Proteomes" id="UP001148203">
    <property type="component" value="Unassembled WGS sequence"/>
</dbReference>